<evidence type="ECO:0000256" key="3">
    <source>
        <dbReference type="ARBA" id="ARBA00022475"/>
    </source>
</evidence>
<dbReference type="AlphaFoldDB" id="A0A1Y3PK33"/>
<dbReference type="Gene3D" id="3.40.190.10">
    <property type="entry name" value="Periplasmic binding protein-like II"/>
    <property type="match status" value="1"/>
</dbReference>
<evidence type="ECO:0000313" key="7">
    <source>
        <dbReference type="Proteomes" id="UP000196475"/>
    </source>
</evidence>
<reference evidence="7" key="1">
    <citation type="submission" date="2016-06" db="EMBL/GenBank/DDBJ databases">
        <authorList>
            <person name="Nascimento L."/>
            <person name="Pereira R.V."/>
            <person name="Martins L.F."/>
            <person name="Quaggio R.B."/>
            <person name="Silva A.M."/>
            <person name="Setubal J.C."/>
        </authorList>
    </citation>
    <scope>NUCLEOTIDE SEQUENCE [LARGE SCALE GENOMIC DNA]</scope>
</reference>
<dbReference type="EMBL" id="LZRT01000090">
    <property type="protein sequence ID" value="OUM86477.1"/>
    <property type="molecule type" value="Genomic_DNA"/>
</dbReference>
<accession>A0A1Y3PK33</accession>
<dbReference type="Proteomes" id="UP000196475">
    <property type="component" value="Unassembled WGS sequence"/>
</dbReference>
<evidence type="ECO:0000259" key="5">
    <source>
        <dbReference type="Pfam" id="PF04069"/>
    </source>
</evidence>
<organism evidence="6 7">
    <name type="scientific">Bacillus thermozeamaize</name>
    <dbReference type="NCBI Taxonomy" id="230954"/>
    <lineage>
        <taxon>Bacteria</taxon>
        <taxon>Bacillati</taxon>
        <taxon>Bacillota</taxon>
        <taxon>Bacilli</taxon>
        <taxon>Bacillales</taxon>
        <taxon>Bacillaceae</taxon>
        <taxon>Bacillus</taxon>
    </lineage>
</organism>
<dbReference type="Pfam" id="PF04069">
    <property type="entry name" value="OpuAC"/>
    <property type="match status" value="1"/>
</dbReference>
<comment type="caution">
    <text evidence="6">The sequence shown here is derived from an EMBL/GenBank/DDBJ whole genome shotgun (WGS) entry which is preliminary data.</text>
</comment>
<dbReference type="PANTHER" id="PTHR47737:SF1">
    <property type="entry name" value="GLYCINE BETAINE_PROLINE BETAINE TRANSPORT SYSTEM PERMEASE PROTEIN PROW"/>
    <property type="match status" value="1"/>
</dbReference>
<keyword evidence="4" id="KW-0472">Membrane</keyword>
<dbReference type="GO" id="GO:0015871">
    <property type="term" value="P:choline transport"/>
    <property type="evidence" value="ECO:0007669"/>
    <property type="project" value="TreeGrafter"/>
</dbReference>
<feature type="domain" description="ABC-type glycine betaine transport system substrate-binding" evidence="5">
    <location>
        <begin position="52"/>
        <end position="298"/>
    </location>
</feature>
<dbReference type="GO" id="GO:0005275">
    <property type="term" value="F:amine transmembrane transporter activity"/>
    <property type="evidence" value="ECO:0007669"/>
    <property type="project" value="TreeGrafter"/>
</dbReference>
<evidence type="ECO:0000256" key="2">
    <source>
        <dbReference type="ARBA" id="ARBA00022448"/>
    </source>
</evidence>
<dbReference type="GO" id="GO:0031460">
    <property type="term" value="P:glycine betaine transport"/>
    <property type="evidence" value="ECO:0007669"/>
    <property type="project" value="TreeGrafter"/>
</dbReference>
<evidence type="ECO:0000256" key="4">
    <source>
        <dbReference type="ARBA" id="ARBA00023136"/>
    </source>
</evidence>
<dbReference type="SUPFAM" id="SSF53850">
    <property type="entry name" value="Periplasmic binding protein-like II"/>
    <property type="match status" value="1"/>
</dbReference>
<dbReference type="GO" id="GO:0043190">
    <property type="term" value="C:ATP-binding cassette (ABC) transporter complex"/>
    <property type="evidence" value="ECO:0007669"/>
    <property type="project" value="InterPro"/>
</dbReference>
<dbReference type="CDD" id="cd13639">
    <property type="entry name" value="PBP2_OpuAC_like"/>
    <property type="match status" value="1"/>
</dbReference>
<dbReference type="PANTHER" id="PTHR47737">
    <property type="entry name" value="GLYCINE BETAINE/PROLINE BETAINE TRANSPORT SYSTEM PERMEASE PROTEIN PROW"/>
    <property type="match status" value="1"/>
</dbReference>
<dbReference type="PROSITE" id="PS51257">
    <property type="entry name" value="PROKAR_LIPOPROTEIN"/>
    <property type="match status" value="1"/>
</dbReference>
<name>A0A1Y3PK33_9BACI</name>
<dbReference type="InterPro" id="IPR007210">
    <property type="entry name" value="ABC_Gly_betaine_transp_sub-bd"/>
</dbReference>
<keyword evidence="2" id="KW-0813">Transport</keyword>
<protein>
    <recommendedName>
        <fullName evidence="5">ABC-type glycine betaine transport system substrate-binding domain-containing protein</fullName>
    </recommendedName>
</protein>
<gene>
    <name evidence="6" type="ORF">BAA01_06945</name>
</gene>
<dbReference type="GO" id="GO:0015226">
    <property type="term" value="F:carnitine transmembrane transporter activity"/>
    <property type="evidence" value="ECO:0007669"/>
    <property type="project" value="TreeGrafter"/>
</dbReference>
<keyword evidence="3" id="KW-1003">Cell membrane</keyword>
<proteinExistence type="predicted"/>
<evidence type="ECO:0000256" key="1">
    <source>
        <dbReference type="ARBA" id="ARBA00004236"/>
    </source>
</evidence>
<sequence>MIVNVRQRSRLHHGAIGSLILIFSILFTACSVSAPSQVSPNQSSNPAAPQGTIRIGLVDWAEAIVVSNLWKVILEREGYQVELKELDVAPLYKGLAQGDLDLFLDAWLPGFHRNYWEKLGNQLEDLGSWYEGKAYTGLAVPSYMKEVNAIADLEKHKEAFKGEIVGIDAGASVMRLVEEKVIPAYGLSYKLISSSEAAMLSKVRKAYQMQEPIVFLGWNPHWMFTEWDLKYLEDPKKVIPEGEEIRILAHKDFSEQYPEVADALKRFKLSDAELGEMENEIFNKGNDELAVVRRWVEENQALVDQWLGKQNSK</sequence>
<comment type="subcellular location">
    <subcellularLocation>
        <location evidence="1">Cell membrane</location>
    </subcellularLocation>
</comment>
<evidence type="ECO:0000313" key="6">
    <source>
        <dbReference type="EMBL" id="OUM86477.1"/>
    </source>
</evidence>
<dbReference type="Gene3D" id="3.40.190.100">
    <property type="entry name" value="Glycine betaine-binding periplasmic protein, domain 2"/>
    <property type="match status" value="1"/>
</dbReference>